<dbReference type="SMART" id="SM00033">
    <property type="entry name" value="CH"/>
    <property type="match status" value="1"/>
</dbReference>
<gene>
    <name evidence="7" type="ORF">ACEWY4_027638</name>
</gene>
<dbReference type="Gene3D" id="1.10.418.10">
    <property type="entry name" value="Calponin-like domain"/>
    <property type="match status" value="1"/>
</dbReference>
<feature type="compositionally biased region" description="Low complexity" evidence="5">
    <location>
        <begin position="484"/>
        <end position="495"/>
    </location>
</feature>
<dbReference type="AlphaFoldDB" id="A0ABD1IRC0"/>
<protein>
    <recommendedName>
        <fullName evidence="6">Calponin-homology (CH) domain-containing protein</fullName>
    </recommendedName>
</protein>
<accession>A0ABD1IRC0</accession>
<feature type="compositionally biased region" description="Polar residues" evidence="5">
    <location>
        <begin position="424"/>
        <end position="440"/>
    </location>
</feature>
<dbReference type="SUPFAM" id="SSF47576">
    <property type="entry name" value="Calponin-homology domain, CH-domain"/>
    <property type="match status" value="1"/>
</dbReference>
<dbReference type="Pfam" id="PF00307">
    <property type="entry name" value="CH"/>
    <property type="match status" value="1"/>
</dbReference>
<dbReference type="InterPro" id="IPR036872">
    <property type="entry name" value="CH_dom_sf"/>
</dbReference>
<feature type="region of interest" description="Disordered" evidence="5">
    <location>
        <begin position="185"/>
        <end position="496"/>
    </location>
</feature>
<reference evidence="7 8" key="1">
    <citation type="submission" date="2024-09" db="EMBL/GenBank/DDBJ databases">
        <title>A chromosome-level genome assembly of Gray's grenadier anchovy, Coilia grayii.</title>
        <authorList>
            <person name="Fu Z."/>
        </authorList>
    </citation>
    <scope>NUCLEOTIDE SEQUENCE [LARGE SCALE GENOMIC DNA]</scope>
    <source>
        <strain evidence="7">G4</strain>
        <tissue evidence="7">Muscle</tissue>
    </source>
</reference>
<dbReference type="InterPro" id="IPR001715">
    <property type="entry name" value="CH_dom"/>
</dbReference>
<evidence type="ECO:0000259" key="6">
    <source>
        <dbReference type="PROSITE" id="PS50021"/>
    </source>
</evidence>
<feature type="compositionally biased region" description="Polar residues" evidence="5">
    <location>
        <begin position="221"/>
        <end position="234"/>
    </location>
</feature>
<dbReference type="PANTHER" id="PTHR12784">
    <property type="entry name" value="STEERIN"/>
    <property type="match status" value="1"/>
</dbReference>
<keyword evidence="3" id="KW-0175">Coiled coil</keyword>
<feature type="compositionally biased region" description="Polar residues" evidence="5">
    <location>
        <begin position="738"/>
        <end position="747"/>
    </location>
</feature>
<sequence length="953" mass="99643">MCAQMCRRALLHAAGSNMEAGAVRRLLYCGSLCCPRHDLASGSSQKPPGREAPFLGPSMALHVEVRVPERGHSRLSCEHYKTIYTDWANHYLAKSGHKRLIKDLQQDVSDGVLLAEIIQVVANEKIEDINGCPKSRSQMLENIDACLSFLAAKGVNIQGLSAEEIRNGNLKAILGLFFSLSRYKQQQQSQRQHPQAQQQPQAQPQPQPQAQAPQSSSPAQLTPSHGPATSSQGSHHALKAQAEMQSRLPGPTSRMSTAGSDSSPRGSISAAGNRRSQGFSEQKSKPVPALAKDTSEGVTSHPAGMTDLAPSSLGSGSVTSSSSASISSSSSSAIPQPSSSSKPWRTKSLSSSKHTATSTTSMLSAKQDSPAMTTITTTTAAGTTTITAHANTNGASKQTPSVEAPAKAATQKSMLEKLKLFNSKGGSKSSAPVQQPTQGDSGSGGGALRDSGIVVDRVESGSNTDLLEESEGNARPVNGSSGAPPVTVTVTTSSPKIALKGIAQRTFSRALTAKKSSVKGAEKEKEKERAKDKDKERVKESSKRTSVPERGETRDGEPREENGSGGGATEVEPKRTSKIASLIPKGGKAAASKKEGSTTTHSGIPKPGSKASGVGAGQGKGSAAPPGGKDGERPRSMRLGGSLALHRDSRHSSSSSSLASTEGKGQQSHSAALVANPSATQSTASNTVSVQLPQPQQQYSHPNTATVAPFMYRSQTDVDGSMTSEMGSGGRVDDPSSYGKSNQTSIEDLSGEDPETRRLRTVKNIADLRQNLEETMSSLRGTQISHSTLETTFDGSVTTEISGRSLLGLGSRPAPLSWRVGQASPRLQAGDAPSLGNSYGRGGGPGAQGRFLYPGGGLRRQLAARGSGLGSLELSDRVDDLELGGLSMDVTGYMSDGDVLSKNVRTDDVTSGYMTDGGLSLYTRRLNRMPDSMAVVRESLHRNASTGQGDADR</sequence>
<evidence type="ECO:0000256" key="2">
    <source>
        <dbReference type="ARBA" id="ARBA00006255"/>
    </source>
</evidence>
<evidence type="ECO:0000256" key="1">
    <source>
        <dbReference type="ARBA" id="ARBA00004123"/>
    </source>
</evidence>
<keyword evidence="8" id="KW-1185">Reference proteome</keyword>
<comment type="similarity">
    <text evidence="2">Belongs to the Nav/unc-53 family.</text>
</comment>
<dbReference type="CDD" id="cd21285">
    <property type="entry name" value="CH_NAV2"/>
    <property type="match status" value="1"/>
</dbReference>
<feature type="domain" description="Calponin-homology (CH)" evidence="6">
    <location>
        <begin position="78"/>
        <end position="185"/>
    </location>
</feature>
<proteinExistence type="inferred from homology"/>
<dbReference type="EMBL" id="JBHFQA010000074">
    <property type="protein sequence ID" value="KAL2076765.1"/>
    <property type="molecule type" value="Genomic_DNA"/>
</dbReference>
<feature type="compositionally biased region" description="Polar residues" evidence="5">
    <location>
        <begin position="677"/>
        <end position="702"/>
    </location>
</feature>
<evidence type="ECO:0000313" key="8">
    <source>
        <dbReference type="Proteomes" id="UP001591681"/>
    </source>
</evidence>
<evidence type="ECO:0000313" key="7">
    <source>
        <dbReference type="EMBL" id="KAL2076765.1"/>
    </source>
</evidence>
<comment type="caution">
    <text evidence="7">The sequence shown here is derived from an EMBL/GenBank/DDBJ whole genome shotgun (WGS) entry which is preliminary data.</text>
</comment>
<dbReference type="PANTHER" id="PTHR12784:SF6">
    <property type="entry name" value="NEURON NAVIGATOR 2"/>
    <property type="match status" value="1"/>
</dbReference>
<dbReference type="InterPro" id="IPR039041">
    <property type="entry name" value="Nav/unc-53"/>
</dbReference>
<feature type="compositionally biased region" description="Low complexity" evidence="5">
    <location>
        <begin position="311"/>
        <end position="361"/>
    </location>
</feature>
<feature type="compositionally biased region" description="Polar residues" evidence="5">
    <location>
        <begin position="253"/>
        <end position="266"/>
    </location>
</feature>
<name>A0ABD1IRC0_9TELE</name>
<evidence type="ECO:0000256" key="5">
    <source>
        <dbReference type="SAM" id="MobiDB-lite"/>
    </source>
</evidence>
<feature type="region of interest" description="Disordered" evidence="5">
    <location>
        <begin position="718"/>
        <end position="756"/>
    </location>
</feature>
<feature type="region of interest" description="Disordered" evidence="5">
    <location>
        <begin position="510"/>
        <end position="702"/>
    </location>
</feature>
<feature type="compositionally biased region" description="Low complexity" evidence="5">
    <location>
        <begin position="185"/>
        <end position="220"/>
    </location>
</feature>
<dbReference type="GO" id="GO:0005634">
    <property type="term" value="C:nucleus"/>
    <property type="evidence" value="ECO:0007669"/>
    <property type="project" value="UniProtKB-SubCell"/>
</dbReference>
<evidence type="ECO:0000256" key="3">
    <source>
        <dbReference type="ARBA" id="ARBA00023054"/>
    </source>
</evidence>
<dbReference type="PROSITE" id="PS50021">
    <property type="entry name" value="CH"/>
    <property type="match status" value="1"/>
</dbReference>
<feature type="compositionally biased region" description="Basic and acidic residues" evidence="5">
    <location>
        <begin position="520"/>
        <end position="562"/>
    </location>
</feature>
<keyword evidence="4" id="KW-0539">Nucleus</keyword>
<dbReference type="FunFam" id="1.10.418.10:FF:000018">
    <property type="entry name" value="Neuron navigator 2"/>
    <property type="match status" value="1"/>
</dbReference>
<feature type="compositionally biased region" description="Polar residues" evidence="5">
    <location>
        <begin position="362"/>
        <end position="372"/>
    </location>
</feature>
<dbReference type="Proteomes" id="UP001591681">
    <property type="component" value="Unassembled WGS sequence"/>
</dbReference>
<evidence type="ECO:0000256" key="4">
    <source>
        <dbReference type="ARBA" id="ARBA00023242"/>
    </source>
</evidence>
<comment type="subcellular location">
    <subcellularLocation>
        <location evidence="1">Nucleus</location>
    </subcellularLocation>
</comment>
<organism evidence="7 8">
    <name type="scientific">Coilia grayii</name>
    <name type="common">Gray's grenadier anchovy</name>
    <dbReference type="NCBI Taxonomy" id="363190"/>
    <lineage>
        <taxon>Eukaryota</taxon>
        <taxon>Metazoa</taxon>
        <taxon>Chordata</taxon>
        <taxon>Craniata</taxon>
        <taxon>Vertebrata</taxon>
        <taxon>Euteleostomi</taxon>
        <taxon>Actinopterygii</taxon>
        <taxon>Neopterygii</taxon>
        <taxon>Teleostei</taxon>
        <taxon>Clupei</taxon>
        <taxon>Clupeiformes</taxon>
        <taxon>Clupeoidei</taxon>
        <taxon>Engraulidae</taxon>
        <taxon>Coilinae</taxon>
        <taxon>Coilia</taxon>
    </lineage>
</organism>
<feature type="compositionally biased region" description="Low complexity" evidence="5">
    <location>
        <begin position="373"/>
        <end position="395"/>
    </location>
</feature>